<proteinExistence type="predicted"/>
<dbReference type="EMBL" id="CADEAL010000148">
    <property type="protein sequence ID" value="CAB1415285.1"/>
    <property type="molecule type" value="Genomic_DNA"/>
</dbReference>
<dbReference type="Proteomes" id="UP001153269">
    <property type="component" value="Unassembled WGS sequence"/>
</dbReference>
<evidence type="ECO:0000256" key="1">
    <source>
        <dbReference type="SAM" id="MobiDB-lite"/>
    </source>
</evidence>
<name>A0A9N7TLN9_PLEPL</name>
<accession>A0A9N7TLN9</accession>
<dbReference type="AlphaFoldDB" id="A0A9N7TLN9"/>
<sequence>MQHGPVARTGCVSVPRHNTTEEKRKAEIQRAIDGAAFLRRAAQCGPCLCSAWSTHFGVRALHATCAGGLTTGNKQPLHEPMEMIVYRGFVLRFWVKFPQHPLLCVWPASMVSLSSRTLSLENDLFRDSNNNSMCSLGLGDGACSEERAWLPATAPRQGLVDHAQPQLRERMR</sequence>
<evidence type="ECO:0000313" key="3">
    <source>
        <dbReference type="Proteomes" id="UP001153269"/>
    </source>
</evidence>
<organism evidence="2 3">
    <name type="scientific">Pleuronectes platessa</name>
    <name type="common">European plaice</name>
    <dbReference type="NCBI Taxonomy" id="8262"/>
    <lineage>
        <taxon>Eukaryota</taxon>
        <taxon>Metazoa</taxon>
        <taxon>Chordata</taxon>
        <taxon>Craniata</taxon>
        <taxon>Vertebrata</taxon>
        <taxon>Euteleostomi</taxon>
        <taxon>Actinopterygii</taxon>
        <taxon>Neopterygii</taxon>
        <taxon>Teleostei</taxon>
        <taxon>Neoteleostei</taxon>
        <taxon>Acanthomorphata</taxon>
        <taxon>Carangaria</taxon>
        <taxon>Pleuronectiformes</taxon>
        <taxon>Pleuronectoidei</taxon>
        <taxon>Pleuronectidae</taxon>
        <taxon>Pleuronectes</taxon>
    </lineage>
</organism>
<evidence type="ECO:0000313" key="2">
    <source>
        <dbReference type="EMBL" id="CAB1415285.1"/>
    </source>
</evidence>
<feature type="region of interest" description="Disordered" evidence="1">
    <location>
        <begin position="1"/>
        <end position="20"/>
    </location>
</feature>
<reference evidence="2" key="1">
    <citation type="submission" date="2020-03" db="EMBL/GenBank/DDBJ databases">
        <authorList>
            <person name="Weist P."/>
        </authorList>
    </citation>
    <scope>NUCLEOTIDE SEQUENCE</scope>
</reference>
<comment type="caution">
    <text evidence="2">The sequence shown here is derived from an EMBL/GenBank/DDBJ whole genome shotgun (WGS) entry which is preliminary data.</text>
</comment>
<gene>
    <name evidence="2" type="ORF">PLEPLA_LOCUS3001</name>
</gene>
<protein>
    <submittedName>
        <fullName evidence="2">Uncharacterized protein</fullName>
    </submittedName>
</protein>
<keyword evidence="3" id="KW-1185">Reference proteome</keyword>